<dbReference type="Proteomes" id="UP001164746">
    <property type="component" value="Chromosome 12"/>
</dbReference>
<keyword evidence="2" id="KW-1185">Reference proteome</keyword>
<accession>A0ABY7FJS8</accession>
<sequence>MFAWGFKFEQYLTTNGSMGEHYVEFKTISHSSLQKGSFKRSALRMSASEILDKLNLLSFGYLVLDIVCFSENHGDFRLHSQCQSNTKSGVDVDHRRDGLFMDEFVYNWREESDSRLLRSLRSFVRGLSTNKE</sequence>
<protein>
    <submittedName>
        <fullName evidence="1">Uncharacterized protein</fullName>
    </submittedName>
</protein>
<evidence type="ECO:0000313" key="1">
    <source>
        <dbReference type="EMBL" id="WAR20991.1"/>
    </source>
</evidence>
<gene>
    <name evidence="1" type="ORF">MAR_014965</name>
</gene>
<evidence type="ECO:0000313" key="2">
    <source>
        <dbReference type="Proteomes" id="UP001164746"/>
    </source>
</evidence>
<name>A0ABY7FJS8_MYAAR</name>
<proteinExistence type="predicted"/>
<dbReference type="EMBL" id="CP111023">
    <property type="protein sequence ID" value="WAR20991.1"/>
    <property type="molecule type" value="Genomic_DNA"/>
</dbReference>
<organism evidence="1 2">
    <name type="scientific">Mya arenaria</name>
    <name type="common">Soft-shell clam</name>
    <dbReference type="NCBI Taxonomy" id="6604"/>
    <lineage>
        <taxon>Eukaryota</taxon>
        <taxon>Metazoa</taxon>
        <taxon>Spiralia</taxon>
        <taxon>Lophotrochozoa</taxon>
        <taxon>Mollusca</taxon>
        <taxon>Bivalvia</taxon>
        <taxon>Autobranchia</taxon>
        <taxon>Heteroconchia</taxon>
        <taxon>Euheterodonta</taxon>
        <taxon>Imparidentia</taxon>
        <taxon>Neoheterodontei</taxon>
        <taxon>Myida</taxon>
        <taxon>Myoidea</taxon>
        <taxon>Myidae</taxon>
        <taxon>Mya</taxon>
    </lineage>
</organism>
<reference evidence="1" key="1">
    <citation type="submission" date="2022-11" db="EMBL/GenBank/DDBJ databases">
        <title>Centuries of genome instability and evolution in soft-shell clam transmissible cancer (bioRxiv).</title>
        <authorList>
            <person name="Hart S.F.M."/>
            <person name="Yonemitsu M.A."/>
            <person name="Giersch R.M."/>
            <person name="Beal B.F."/>
            <person name="Arriagada G."/>
            <person name="Davis B.W."/>
            <person name="Ostrander E.A."/>
            <person name="Goff S.P."/>
            <person name="Metzger M.J."/>
        </authorList>
    </citation>
    <scope>NUCLEOTIDE SEQUENCE</scope>
    <source>
        <strain evidence="1">MELC-2E11</strain>
        <tissue evidence="1">Siphon/mantle</tissue>
    </source>
</reference>